<accession>A0ABT4L6K5</accession>
<evidence type="ECO:0000259" key="1">
    <source>
        <dbReference type="Pfam" id="PF17775"/>
    </source>
</evidence>
<feature type="domain" description="YchJ-like middle NTF2-like" evidence="1">
    <location>
        <begin position="30"/>
        <end position="122"/>
    </location>
</feature>
<evidence type="ECO:0000313" key="3">
    <source>
        <dbReference type="Proteomes" id="UP001144347"/>
    </source>
</evidence>
<sequence length="126" mass="14561">MNTTNCACCSGLSYADCCKPFHQNKAIPASAEALMRSRYCAYALHLIDYLVETTHKSQRHLHAKKAVQNWAVANIWLKLEICEAMGEVVEFKAYYQNGSQLHIHHERSTFKLEHGKWYYLSGQFFD</sequence>
<dbReference type="NCBIfam" id="NF002486">
    <property type="entry name" value="PRK01752.1"/>
    <property type="match status" value="1"/>
</dbReference>
<proteinExistence type="predicted"/>
<dbReference type="InterPro" id="IPR032710">
    <property type="entry name" value="NTF2-like_dom_sf"/>
</dbReference>
<name>A0ABT4L6K5_9SPHI</name>
<dbReference type="Pfam" id="PF17775">
    <property type="entry name" value="YchJ_M-like"/>
    <property type="match status" value="1"/>
</dbReference>
<dbReference type="RefSeq" id="WP_269426629.1">
    <property type="nucleotide sequence ID" value="NZ_JAPWGM010000002.1"/>
</dbReference>
<gene>
    <name evidence="2" type="ORF">O0955_05970</name>
</gene>
<reference evidence="2" key="1">
    <citation type="submission" date="2022-12" db="EMBL/GenBank/DDBJ databases">
        <title>Genome sequence of HCMS5-2.</title>
        <authorList>
            <person name="Woo H."/>
        </authorList>
    </citation>
    <scope>NUCLEOTIDE SEQUENCE</scope>
    <source>
        <strain evidence="2">HCMS5-2</strain>
    </source>
</reference>
<organism evidence="2 3">
    <name type="scientific">Pedobacter punctiformis</name>
    <dbReference type="NCBI Taxonomy" id="3004097"/>
    <lineage>
        <taxon>Bacteria</taxon>
        <taxon>Pseudomonadati</taxon>
        <taxon>Bacteroidota</taxon>
        <taxon>Sphingobacteriia</taxon>
        <taxon>Sphingobacteriales</taxon>
        <taxon>Sphingobacteriaceae</taxon>
        <taxon>Pedobacter</taxon>
    </lineage>
</organism>
<dbReference type="InterPro" id="IPR048469">
    <property type="entry name" value="YchJ-like_M"/>
</dbReference>
<comment type="caution">
    <text evidence="2">The sequence shown here is derived from an EMBL/GenBank/DDBJ whole genome shotgun (WGS) entry which is preliminary data.</text>
</comment>
<evidence type="ECO:0000313" key="2">
    <source>
        <dbReference type="EMBL" id="MCZ4243549.1"/>
    </source>
</evidence>
<keyword evidence="3" id="KW-1185">Reference proteome</keyword>
<dbReference type="Gene3D" id="3.10.450.50">
    <property type="match status" value="1"/>
</dbReference>
<dbReference type="SUPFAM" id="SSF54427">
    <property type="entry name" value="NTF2-like"/>
    <property type="match status" value="1"/>
</dbReference>
<dbReference type="Proteomes" id="UP001144347">
    <property type="component" value="Unassembled WGS sequence"/>
</dbReference>
<dbReference type="EMBL" id="JAPWGM010000002">
    <property type="protein sequence ID" value="MCZ4243549.1"/>
    <property type="molecule type" value="Genomic_DNA"/>
</dbReference>
<protein>
    <submittedName>
        <fullName evidence="2">YchJ family protein</fullName>
    </submittedName>
</protein>